<dbReference type="InterPro" id="IPR038404">
    <property type="entry name" value="TRAP_DctP_sf"/>
</dbReference>
<evidence type="ECO:0000256" key="2">
    <source>
        <dbReference type="SAM" id="SignalP"/>
    </source>
</evidence>
<organism evidence="3 4">
    <name type="scientific">Enteractinococcus fodinae</name>
    <dbReference type="NCBI Taxonomy" id="684663"/>
    <lineage>
        <taxon>Bacteria</taxon>
        <taxon>Bacillati</taxon>
        <taxon>Actinomycetota</taxon>
        <taxon>Actinomycetes</taxon>
        <taxon>Micrococcales</taxon>
        <taxon>Micrococcaceae</taxon>
    </lineage>
</organism>
<dbReference type="Pfam" id="PF03480">
    <property type="entry name" value="DctP"/>
    <property type="match status" value="1"/>
</dbReference>
<keyword evidence="4" id="KW-1185">Reference proteome</keyword>
<dbReference type="Proteomes" id="UP001183794">
    <property type="component" value="Unassembled WGS sequence"/>
</dbReference>
<comment type="caution">
    <text evidence="3">The sequence shown here is derived from an EMBL/GenBank/DDBJ whole genome shotgun (WGS) entry which is preliminary data.</text>
</comment>
<dbReference type="InterPro" id="IPR018389">
    <property type="entry name" value="DctP_fam"/>
</dbReference>
<dbReference type="PROSITE" id="PS51257">
    <property type="entry name" value="PROKAR_LIPOPROTEIN"/>
    <property type="match status" value="1"/>
</dbReference>
<dbReference type="NCBIfam" id="NF037995">
    <property type="entry name" value="TRAP_S1"/>
    <property type="match status" value="1"/>
</dbReference>
<sequence>MKYLSLAACGTVFMLAVTGCAGSAGQSSAAEDSGYEFGASQDEIDAVLADLEPVTLTYQSVASSPNSVMAHDTIFAEEIEERSGGKITVDVVYGQAIAGFDEIHDALADGRVDLAYTLPAADPSRFPIFDELSYPLSALSSSPLVGELVANAVGVELGWESEELLEEFESQGLVPLFPISASANAYPSCTEEAQSAEDWEGRQIRAGSSAHETIIRSIGATPVSLSYVEVYEALQRKTADCAMNSFNSSFDHGFFEVAPHVSYTADTSALRAPGAVLGGSKIANLPLAYQQVVFDSLVGAFIGGAEVVIDGNYEGVAKVNEVGGTIKEMDPEVQESIMKANRELIAEIEDNGTHGSDLRDRVIASGEKWTAKAEELGFVDEGDFASFDEWYDEDTDFRPYADAVYEEVLLEHRPE</sequence>
<accession>A0ABU2B605</accession>
<name>A0ABU2B605_9MICC</name>
<evidence type="ECO:0000256" key="1">
    <source>
        <dbReference type="ARBA" id="ARBA00022729"/>
    </source>
</evidence>
<keyword evidence="1 2" id="KW-0732">Signal</keyword>
<reference evidence="3 4" key="1">
    <citation type="submission" date="2023-07" db="EMBL/GenBank/DDBJ databases">
        <title>Sequencing the genomes of 1000 actinobacteria strains.</title>
        <authorList>
            <person name="Klenk H.-P."/>
        </authorList>
    </citation>
    <scope>NUCLEOTIDE SEQUENCE [LARGE SCALE GENOMIC DNA]</scope>
    <source>
        <strain evidence="3 4">DSM 22966</strain>
    </source>
</reference>
<dbReference type="EMBL" id="JAVDYJ010000001">
    <property type="protein sequence ID" value="MDR7348424.1"/>
    <property type="molecule type" value="Genomic_DNA"/>
</dbReference>
<proteinExistence type="predicted"/>
<dbReference type="PANTHER" id="PTHR33376">
    <property type="match status" value="1"/>
</dbReference>
<gene>
    <name evidence="3" type="ORF">J2S62_002681</name>
</gene>
<feature type="signal peptide" evidence="2">
    <location>
        <begin position="1"/>
        <end position="29"/>
    </location>
</feature>
<dbReference type="RefSeq" id="WP_310175605.1">
    <property type="nucleotide sequence ID" value="NZ_BAABHE010000002.1"/>
</dbReference>
<evidence type="ECO:0000313" key="4">
    <source>
        <dbReference type="Proteomes" id="UP001183794"/>
    </source>
</evidence>
<dbReference type="Gene3D" id="3.40.190.170">
    <property type="entry name" value="Bacterial extracellular solute-binding protein, family 7"/>
    <property type="match status" value="1"/>
</dbReference>
<evidence type="ECO:0000313" key="3">
    <source>
        <dbReference type="EMBL" id="MDR7348424.1"/>
    </source>
</evidence>
<feature type="chain" id="PRO_5047022237" evidence="2">
    <location>
        <begin position="30"/>
        <end position="415"/>
    </location>
</feature>
<dbReference type="PANTHER" id="PTHR33376:SF15">
    <property type="entry name" value="BLL6794 PROTEIN"/>
    <property type="match status" value="1"/>
</dbReference>
<protein>
    <submittedName>
        <fullName evidence="3">TRAP-type C4-dicarboxylate transport system substrate-binding protein</fullName>
    </submittedName>
</protein>